<sequence>MDEIFELLLKVKEKVDSIDKKRTVMEVKKGIRLGDANSIPGKVGSATPSVGTPTTMGKAIPMINVAPVAAVKHGVTPLKEVDSIVVDALKEDGDDTVARTEKEGPRKLESELYCVEHGIQPDDMMPSDILVGVENDVVNTFFNENGLSKQVPSRAIFVDLQPNIINMVRTESYRQLFHPEQLICVKEDVANNFAKNRLKKRVLICALIEYGNWLIII</sequence>
<evidence type="ECO:0000313" key="1">
    <source>
        <dbReference type="EMBL" id="KAI4370432.1"/>
    </source>
</evidence>
<keyword evidence="2" id="KW-1185">Reference proteome</keyword>
<dbReference type="Proteomes" id="UP001057402">
    <property type="component" value="Chromosome 5"/>
</dbReference>
<protein>
    <submittedName>
        <fullName evidence="1">Uncharacterized protein</fullName>
    </submittedName>
</protein>
<gene>
    <name evidence="1" type="ORF">MLD38_018786</name>
</gene>
<proteinExistence type="predicted"/>
<name>A0ACB9R357_9MYRT</name>
<comment type="caution">
    <text evidence="1">The sequence shown here is derived from an EMBL/GenBank/DDBJ whole genome shotgun (WGS) entry which is preliminary data.</text>
</comment>
<evidence type="ECO:0000313" key="2">
    <source>
        <dbReference type="Proteomes" id="UP001057402"/>
    </source>
</evidence>
<reference evidence="2" key="1">
    <citation type="journal article" date="2023" name="Front. Plant Sci.">
        <title>Chromosomal-level genome assembly of Melastoma candidum provides insights into trichome evolution.</title>
        <authorList>
            <person name="Zhong Y."/>
            <person name="Wu W."/>
            <person name="Sun C."/>
            <person name="Zou P."/>
            <person name="Liu Y."/>
            <person name="Dai S."/>
            <person name="Zhou R."/>
        </authorList>
    </citation>
    <scope>NUCLEOTIDE SEQUENCE [LARGE SCALE GENOMIC DNA]</scope>
</reference>
<dbReference type="EMBL" id="CM042884">
    <property type="protein sequence ID" value="KAI4370432.1"/>
    <property type="molecule type" value="Genomic_DNA"/>
</dbReference>
<organism evidence="1 2">
    <name type="scientific">Melastoma candidum</name>
    <dbReference type="NCBI Taxonomy" id="119954"/>
    <lineage>
        <taxon>Eukaryota</taxon>
        <taxon>Viridiplantae</taxon>
        <taxon>Streptophyta</taxon>
        <taxon>Embryophyta</taxon>
        <taxon>Tracheophyta</taxon>
        <taxon>Spermatophyta</taxon>
        <taxon>Magnoliopsida</taxon>
        <taxon>eudicotyledons</taxon>
        <taxon>Gunneridae</taxon>
        <taxon>Pentapetalae</taxon>
        <taxon>rosids</taxon>
        <taxon>malvids</taxon>
        <taxon>Myrtales</taxon>
        <taxon>Melastomataceae</taxon>
        <taxon>Melastomatoideae</taxon>
        <taxon>Melastomateae</taxon>
        <taxon>Melastoma</taxon>
    </lineage>
</organism>
<accession>A0ACB9R357</accession>